<accession>A0A939ERM1</accession>
<sequence>MACGPRAKRRSAIGTKISENRRSTHVTVKPHERGAPRSGRPAITLSRLWAALVDGLAALGTALICVLMMIICSDILARNALGASLPLVSELGALLLVMIVALQLAATVRADRLARTEIFYTGFRAAWPRAGALLSALFNLTGAAVIGGMAWATIRIFGKDFASGEYIGVTGIATFPTWPFRALILAGMAIAALQFVVLAFADLKTIFAPQGRKGKP</sequence>
<feature type="transmembrane region" description="Helical" evidence="7">
    <location>
        <begin position="131"/>
        <end position="158"/>
    </location>
</feature>
<feature type="domain" description="Tripartite ATP-independent periplasmic transporters DctQ component" evidence="8">
    <location>
        <begin position="67"/>
        <end position="203"/>
    </location>
</feature>
<evidence type="ECO:0000313" key="9">
    <source>
        <dbReference type="EMBL" id="MBO0347399.1"/>
    </source>
</evidence>
<keyword evidence="3" id="KW-1003">Cell membrane</keyword>
<keyword evidence="4 7" id="KW-0812">Transmembrane</keyword>
<evidence type="ECO:0000256" key="3">
    <source>
        <dbReference type="ARBA" id="ARBA00022475"/>
    </source>
</evidence>
<evidence type="ECO:0000259" key="8">
    <source>
        <dbReference type="Pfam" id="PF04290"/>
    </source>
</evidence>
<name>A0A939ERM1_9HYPH</name>
<comment type="subcellular location">
    <subcellularLocation>
        <location evidence="7">Cell inner membrane</location>
        <topology evidence="7">Multi-pass membrane protein</topology>
    </subcellularLocation>
    <subcellularLocation>
        <location evidence="1">Cell membrane</location>
        <topology evidence="1">Multi-pass membrane protein</topology>
    </subcellularLocation>
</comment>
<protein>
    <recommendedName>
        <fullName evidence="7">TRAP transporter small permease protein</fullName>
    </recommendedName>
</protein>
<evidence type="ECO:0000256" key="6">
    <source>
        <dbReference type="ARBA" id="ARBA00023136"/>
    </source>
</evidence>
<evidence type="ECO:0000256" key="1">
    <source>
        <dbReference type="ARBA" id="ARBA00004651"/>
    </source>
</evidence>
<organism evidence="9 10">
    <name type="scientific">Roseibium limicola</name>
    <dbReference type="NCBI Taxonomy" id="2816037"/>
    <lineage>
        <taxon>Bacteria</taxon>
        <taxon>Pseudomonadati</taxon>
        <taxon>Pseudomonadota</taxon>
        <taxon>Alphaproteobacteria</taxon>
        <taxon>Hyphomicrobiales</taxon>
        <taxon>Stappiaceae</taxon>
        <taxon>Roseibium</taxon>
    </lineage>
</organism>
<dbReference type="Pfam" id="PF04290">
    <property type="entry name" value="DctQ"/>
    <property type="match status" value="1"/>
</dbReference>
<keyword evidence="7" id="KW-0997">Cell inner membrane</keyword>
<keyword evidence="5 7" id="KW-1133">Transmembrane helix</keyword>
<evidence type="ECO:0000256" key="2">
    <source>
        <dbReference type="ARBA" id="ARBA00022448"/>
    </source>
</evidence>
<comment type="similarity">
    <text evidence="7">Belongs to the TRAP transporter small permease family.</text>
</comment>
<keyword evidence="6 7" id="KW-0472">Membrane</keyword>
<dbReference type="GO" id="GO:0005886">
    <property type="term" value="C:plasma membrane"/>
    <property type="evidence" value="ECO:0007669"/>
    <property type="project" value="UniProtKB-SubCell"/>
</dbReference>
<evidence type="ECO:0000256" key="5">
    <source>
        <dbReference type="ARBA" id="ARBA00022989"/>
    </source>
</evidence>
<dbReference type="EMBL" id="JAFLNF010000012">
    <property type="protein sequence ID" value="MBO0347399.1"/>
    <property type="molecule type" value="Genomic_DNA"/>
</dbReference>
<evidence type="ECO:0000256" key="4">
    <source>
        <dbReference type="ARBA" id="ARBA00022692"/>
    </source>
</evidence>
<feature type="transmembrane region" description="Helical" evidence="7">
    <location>
        <begin position="91"/>
        <end position="110"/>
    </location>
</feature>
<comment type="subunit">
    <text evidence="7">The complex comprises the extracytoplasmic solute receptor protein and the two transmembrane proteins.</text>
</comment>
<keyword evidence="2 7" id="KW-0813">Transport</keyword>
<feature type="transmembrane region" description="Helical" evidence="7">
    <location>
        <begin position="178"/>
        <end position="203"/>
    </location>
</feature>
<feature type="transmembrane region" description="Helical" evidence="7">
    <location>
        <begin position="48"/>
        <end position="71"/>
    </location>
</feature>
<dbReference type="Proteomes" id="UP000664779">
    <property type="component" value="Unassembled WGS sequence"/>
</dbReference>
<dbReference type="GO" id="GO:0022857">
    <property type="term" value="F:transmembrane transporter activity"/>
    <property type="evidence" value="ECO:0007669"/>
    <property type="project" value="UniProtKB-UniRule"/>
</dbReference>
<comment type="caution">
    <text evidence="9">The sequence shown here is derived from an EMBL/GenBank/DDBJ whole genome shotgun (WGS) entry which is preliminary data.</text>
</comment>
<dbReference type="InterPro" id="IPR055348">
    <property type="entry name" value="DctQ"/>
</dbReference>
<proteinExistence type="inferred from homology"/>
<evidence type="ECO:0000313" key="10">
    <source>
        <dbReference type="Proteomes" id="UP000664779"/>
    </source>
</evidence>
<evidence type="ECO:0000256" key="7">
    <source>
        <dbReference type="RuleBase" id="RU369079"/>
    </source>
</evidence>
<dbReference type="AlphaFoldDB" id="A0A939ERM1"/>
<comment type="function">
    <text evidence="7">Part of the tripartite ATP-independent periplasmic (TRAP) transport system.</text>
</comment>
<keyword evidence="10" id="KW-1185">Reference proteome</keyword>
<gene>
    <name evidence="9" type="ORF">J0X15_19370</name>
</gene>
<reference evidence="9" key="1">
    <citation type="submission" date="2021-03" db="EMBL/GenBank/DDBJ databases">
        <title>Roseibium sp. CAU 1637 isolated from Incheon.</title>
        <authorList>
            <person name="Kim W."/>
        </authorList>
    </citation>
    <scope>NUCLEOTIDE SEQUENCE</scope>
    <source>
        <strain evidence="9">CAU 1637</strain>
    </source>
</reference>